<organism evidence="1">
    <name type="scientific">Phenylobacterium glaciei</name>
    <dbReference type="NCBI Taxonomy" id="2803784"/>
    <lineage>
        <taxon>Bacteria</taxon>
        <taxon>Pseudomonadati</taxon>
        <taxon>Pseudomonadota</taxon>
        <taxon>Alphaproteobacteria</taxon>
        <taxon>Caulobacterales</taxon>
        <taxon>Caulobacteraceae</taxon>
        <taxon>Phenylobacterium</taxon>
    </lineage>
</organism>
<name>A0A974S8C6_9CAUL</name>
<proteinExistence type="predicted"/>
<gene>
    <name evidence="1" type="ORF">JKL49_06855</name>
</gene>
<sequence length="76" mass="8470">MTPRTPRPASSFRRGRRPEEALSSWTIEFSPKSEMYAKANEAGLVLRELARLGETRVTLIDEALPPSTSSPPSRPM</sequence>
<evidence type="ECO:0000313" key="1">
    <source>
        <dbReference type="EMBL" id="QQZ50945.1"/>
    </source>
</evidence>
<reference evidence="1" key="1">
    <citation type="submission" date="2021-01" db="EMBL/GenBank/DDBJ databases">
        <title>Genome sequence of Phenylobacterium sp. 20VBR1 isolated from a valley glaceir, Ny-Alesund, Svalbard.</title>
        <authorList>
            <person name="Thomas F.A."/>
            <person name="Krishnan K.P."/>
            <person name="Sinha R.K."/>
        </authorList>
    </citation>
    <scope>NUCLEOTIDE SEQUENCE</scope>
    <source>
        <strain evidence="1">20VBR1</strain>
    </source>
</reference>
<dbReference type="AlphaFoldDB" id="A0A974S8C6"/>
<accession>A0A974S8C6</accession>
<dbReference type="EMBL" id="CP068570">
    <property type="protein sequence ID" value="QQZ50945.1"/>
    <property type="molecule type" value="Genomic_DNA"/>
</dbReference>
<protein>
    <submittedName>
        <fullName evidence="1">Uncharacterized protein</fullName>
    </submittedName>
</protein>